<dbReference type="Proteomes" id="UP001233360">
    <property type="component" value="Unassembled WGS sequence"/>
</dbReference>
<dbReference type="EMBL" id="JAUTBK010000002">
    <property type="protein sequence ID" value="MDQ1209411.1"/>
    <property type="molecule type" value="Genomic_DNA"/>
</dbReference>
<organism evidence="5 6">
    <name type="scientific">Acinetobacter baylyi</name>
    <dbReference type="NCBI Taxonomy" id="202950"/>
    <lineage>
        <taxon>Bacteria</taxon>
        <taxon>Pseudomonadati</taxon>
        <taxon>Pseudomonadota</taxon>
        <taxon>Gammaproteobacteria</taxon>
        <taxon>Moraxellales</taxon>
        <taxon>Moraxellaceae</taxon>
        <taxon>Acinetobacter</taxon>
    </lineage>
</organism>
<keyword evidence="6" id="KW-1185">Reference proteome</keyword>
<evidence type="ECO:0000256" key="1">
    <source>
        <dbReference type="ARBA" id="ARBA00001096"/>
    </source>
</evidence>
<evidence type="ECO:0000313" key="6">
    <source>
        <dbReference type="Proteomes" id="UP001233360"/>
    </source>
</evidence>
<evidence type="ECO:0000313" key="5">
    <source>
        <dbReference type="EMBL" id="MDQ1209411.1"/>
    </source>
</evidence>
<dbReference type="PANTHER" id="PTHR11122:SF13">
    <property type="entry name" value="GLUCOSE-6-PHOSPHATE 1-EPIMERASE"/>
    <property type="match status" value="1"/>
</dbReference>
<dbReference type="SUPFAM" id="SSF74650">
    <property type="entry name" value="Galactose mutarotase-like"/>
    <property type="match status" value="1"/>
</dbReference>
<evidence type="ECO:0000256" key="2">
    <source>
        <dbReference type="ARBA" id="ARBA00005866"/>
    </source>
</evidence>
<dbReference type="RefSeq" id="WP_307003861.1">
    <property type="nucleotide sequence ID" value="NZ_JAUTBK010000002.1"/>
</dbReference>
<dbReference type="GO" id="GO:0047938">
    <property type="term" value="F:glucose-6-phosphate 1-epimerase activity"/>
    <property type="evidence" value="ECO:0007669"/>
    <property type="project" value="UniProtKB-EC"/>
</dbReference>
<comment type="catalytic activity">
    <reaction evidence="1">
        <text>alpha-D-glucose 6-phosphate = beta-D-glucose 6-phosphate</text>
        <dbReference type="Rhea" id="RHEA:16249"/>
        <dbReference type="ChEBI" id="CHEBI:58225"/>
        <dbReference type="ChEBI" id="CHEBI:58247"/>
        <dbReference type="EC" id="5.1.3.15"/>
    </reaction>
</comment>
<comment type="caution">
    <text evidence="5">The sequence shown here is derived from an EMBL/GenBank/DDBJ whole genome shotgun (WGS) entry which is preliminary data.</text>
</comment>
<keyword evidence="3 4" id="KW-0413">Isomerase</keyword>
<gene>
    <name evidence="5" type="ORF">QE380_002334</name>
</gene>
<dbReference type="InterPro" id="IPR008183">
    <property type="entry name" value="Aldose_1/G6P_1-epimerase"/>
</dbReference>
<dbReference type="CDD" id="cd09020">
    <property type="entry name" value="D-hex-6-P-epi_like"/>
    <property type="match status" value="1"/>
</dbReference>
<protein>
    <recommendedName>
        <fullName evidence="4">Putative glucose-6-phosphate 1-epimerase</fullName>
        <ecNumber evidence="4">5.1.3.15</ecNumber>
    </recommendedName>
</protein>
<dbReference type="InterPro" id="IPR011013">
    <property type="entry name" value="Gal_mutarotase_sf_dom"/>
</dbReference>
<dbReference type="Pfam" id="PF01263">
    <property type="entry name" value="Aldose_epim"/>
    <property type="match status" value="1"/>
</dbReference>
<evidence type="ECO:0000256" key="3">
    <source>
        <dbReference type="ARBA" id="ARBA00023235"/>
    </source>
</evidence>
<sequence>MINFAEVSGITIETLGEHGLKALRISNTFCDALIALQGAQILEFNIKHQFHTQALLWLSELNSYQPAKAIRGGIPLCFPWFGGHAEEKSYPSHGFARNLEWALVDVVDIQESGHQLIFELTDNALTRAYWDVAFRLQMKIECGTQLRLSLSLVNLDEKQIHYGFAWHSYFPVKIDEAAVYGLQGKAFIDQLDQHQHKIQHEEAIHFSEEIDRIYPLTQGSFQLRANHRTTLLINSHAQSAVIWNPWIEKTARLADLKPESWREFVCVESGQIASQQQYLEAGQSVEYTLEISAV</sequence>
<name>A0ABU0UYC3_ACIBI</name>
<dbReference type="EC" id="5.1.3.15" evidence="4"/>
<accession>A0ABU0UYC3</accession>
<dbReference type="InterPro" id="IPR014718">
    <property type="entry name" value="GH-type_carb-bd"/>
</dbReference>
<dbReference type="Gene3D" id="2.70.98.10">
    <property type="match status" value="1"/>
</dbReference>
<dbReference type="InterPro" id="IPR025532">
    <property type="entry name" value="G6P_1-epimerase"/>
</dbReference>
<comment type="similarity">
    <text evidence="2 4">Belongs to the glucose-6-phosphate 1-epimerase family.</text>
</comment>
<dbReference type="PANTHER" id="PTHR11122">
    <property type="entry name" value="APOSPORY-ASSOCIATED PROTEIN C-RELATED"/>
    <property type="match status" value="1"/>
</dbReference>
<reference evidence="5 6" key="1">
    <citation type="submission" date="2023-07" db="EMBL/GenBank/DDBJ databases">
        <title>Functional and genomic diversity of the sorghum phyllosphere microbiome.</title>
        <authorList>
            <person name="Shade A."/>
        </authorList>
    </citation>
    <scope>NUCLEOTIDE SEQUENCE [LARGE SCALE GENOMIC DNA]</scope>
    <source>
        <strain evidence="5 6">SORGH_AS_0887</strain>
    </source>
</reference>
<proteinExistence type="inferred from homology"/>
<evidence type="ECO:0000256" key="4">
    <source>
        <dbReference type="PIRNR" id="PIRNR016020"/>
    </source>
</evidence>
<dbReference type="PIRSF" id="PIRSF016020">
    <property type="entry name" value="PHexose_mutarotase"/>
    <property type="match status" value="1"/>
</dbReference>